<dbReference type="InterPro" id="IPR003594">
    <property type="entry name" value="HATPase_dom"/>
</dbReference>
<keyword evidence="3" id="KW-0547">Nucleotide-binding</keyword>
<dbReference type="AlphaFoldDB" id="A0A919FIB7"/>
<dbReference type="CDD" id="cd16936">
    <property type="entry name" value="HATPase_RsbW-like"/>
    <property type="match status" value="1"/>
</dbReference>
<dbReference type="Proteomes" id="UP000617734">
    <property type="component" value="Unassembled WGS sequence"/>
</dbReference>
<protein>
    <submittedName>
        <fullName evidence="3">ATP-binding protein</fullName>
    </submittedName>
</protein>
<dbReference type="SUPFAM" id="SSF55874">
    <property type="entry name" value="ATPase domain of HSP90 chaperone/DNA topoisomerase II/histidine kinase"/>
    <property type="match status" value="1"/>
</dbReference>
<accession>A0A919FIB7</accession>
<evidence type="ECO:0000259" key="2">
    <source>
        <dbReference type="Pfam" id="PF13581"/>
    </source>
</evidence>
<comment type="caution">
    <text evidence="3">The sequence shown here is derived from an EMBL/GenBank/DDBJ whole genome shotgun (WGS) entry which is preliminary data.</text>
</comment>
<gene>
    <name evidence="3" type="ORF">GCM10018781_20050</name>
</gene>
<dbReference type="InterPro" id="IPR036890">
    <property type="entry name" value="HATPase_C_sf"/>
</dbReference>
<keyword evidence="3" id="KW-0067">ATP-binding</keyword>
<dbReference type="InterPro" id="IPR050267">
    <property type="entry name" value="Anti-sigma-factor_SerPK"/>
</dbReference>
<dbReference type="PANTHER" id="PTHR35526">
    <property type="entry name" value="ANTI-SIGMA-F FACTOR RSBW-RELATED"/>
    <property type="match status" value="1"/>
</dbReference>
<proteinExistence type="predicted"/>
<dbReference type="Gene3D" id="3.30.565.10">
    <property type="entry name" value="Histidine kinase-like ATPase, C-terminal domain"/>
    <property type="match status" value="1"/>
</dbReference>
<keyword evidence="1" id="KW-0723">Serine/threonine-protein kinase</keyword>
<dbReference type="PANTHER" id="PTHR35526:SF3">
    <property type="entry name" value="ANTI-SIGMA-F FACTOR RSBW"/>
    <property type="match status" value="1"/>
</dbReference>
<keyword evidence="4" id="KW-1185">Reference proteome</keyword>
<dbReference type="RefSeq" id="WP_229927299.1">
    <property type="nucleotide sequence ID" value="NZ_BNBO01000007.1"/>
</dbReference>
<keyword evidence="1" id="KW-0418">Kinase</keyword>
<dbReference type="Pfam" id="PF13581">
    <property type="entry name" value="HATPase_c_2"/>
    <property type="match status" value="1"/>
</dbReference>
<organism evidence="3 4">
    <name type="scientific">Kitasatospora indigofera</name>
    <dbReference type="NCBI Taxonomy" id="67307"/>
    <lineage>
        <taxon>Bacteria</taxon>
        <taxon>Bacillati</taxon>
        <taxon>Actinomycetota</taxon>
        <taxon>Actinomycetes</taxon>
        <taxon>Kitasatosporales</taxon>
        <taxon>Streptomycetaceae</taxon>
        <taxon>Kitasatospora</taxon>
    </lineage>
</organism>
<reference evidence="3" key="1">
    <citation type="journal article" date="2014" name="Int. J. Syst. Evol. Microbiol.">
        <title>Complete genome sequence of Corynebacterium casei LMG S-19264T (=DSM 44701T), isolated from a smear-ripened cheese.</title>
        <authorList>
            <consortium name="US DOE Joint Genome Institute (JGI-PGF)"/>
            <person name="Walter F."/>
            <person name="Albersmeier A."/>
            <person name="Kalinowski J."/>
            <person name="Ruckert C."/>
        </authorList>
    </citation>
    <scope>NUCLEOTIDE SEQUENCE</scope>
    <source>
        <strain evidence="3">JCM 4646</strain>
    </source>
</reference>
<sequence length="145" mass="15594">MPEAGTLTEQTWTEITFRAGAAYDGQPGTAAAARRFADGFLAEAQTRHAVPVTAALAGTVRLVVSELVTNAAKYAPGPCLLDLELTVDDIRVTVWDTEARLPAPRSPDPARVGQHGLEIVLAVCRRYDIERHAGGKRVRAHLPLD</sequence>
<keyword evidence="1" id="KW-0808">Transferase</keyword>
<evidence type="ECO:0000313" key="4">
    <source>
        <dbReference type="Proteomes" id="UP000617734"/>
    </source>
</evidence>
<reference evidence="3" key="2">
    <citation type="submission" date="2020-09" db="EMBL/GenBank/DDBJ databases">
        <authorList>
            <person name="Sun Q."/>
            <person name="Ohkuma M."/>
        </authorList>
    </citation>
    <scope>NUCLEOTIDE SEQUENCE</scope>
    <source>
        <strain evidence="3">JCM 4646</strain>
    </source>
</reference>
<evidence type="ECO:0000256" key="1">
    <source>
        <dbReference type="ARBA" id="ARBA00022527"/>
    </source>
</evidence>
<dbReference type="GeneID" id="95352481"/>
<dbReference type="GO" id="GO:0005524">
    <property type="term" value="F:ATP binding"/>
    <property type="evidence" value="ECO:0007669"/>
    <property type="project" value="UniProtKB-KW"/>
</dbReference>
<dbReference type="EMBL" id="BNBO01000007">
    <property type="protein sequence ID" value="GHH66309.1"/>
    <property type="molecule type" value="Genomic_DNA"/>
</dbReference>
<dbReference type="GO" id="GO:0004674">
    <property type="term" value="F:protein serine/threonine kinase activity"/>
    <property type="evidence" value="ECO:0007669"/>
    <property type="project" value="UniProtKB-KW"/>
</dbReference>
<feature type="domain" description="Histidine kinase/HSP90-like ATPase" evidence="2">
    <location>
        <begin position="40"/>
        <end position="140"/>
    </location>
</feature>
<evidence type="ECO:0000313" key="3">
    <source>
        <dbReference type="EMBL" id="GHH66309.1"/>
    </source>
</evidence>
<name>A0A919FIB7_9ACTN</name>